<dbReference type="Proteomes" id="UP000830729">
    <property type="component" value="Chromosome"/>
</dbReference>
<evidence type="ECO:0000313" key="3">
    <source>
        <dbReference type="Proteomes" id="UP000830729"/>
    </source>
</evidence>
<evidence type="ECO:0000256" key="1">
    <source>
        <dbReference type="SAM" id="MobiDB-lite"/>
    </source>
</evidence>
<name>A0A8U0HVH2_9EURY</name>
<reference evidence="2 3" key="1">
    <citation type="submission" date="2022-04" db="EMBL/GenBank/DDBJ databases">
        <title>Diverse halophilic archaea isolated from saline environments.</title>
        <authorList>
            <person name="Cui H.-L."/>
        </authorList>
    </citation>
    <scope>NUCLEOTIDE SEQUENCE [LARGE SCALE GENOMIC DNA]</scope>
    <source>
        <strain evidence="2 3">XZYJT49</strain>
    </source>
</reference>
<dbReference type="EMBL" id="CP096659">
    <property type="protein sequence ID" value="UPV74696.1"/>
    <property type="molecule type" value="Genomic_DNA"/>
</dbReference>
<organism evidence="2 3">
    <name type="scientific">Halorussus limi</name>
    <dbReference type="NCBI Taxonomy" id="2938695"/>
    <lineage>
        <taxon>Archaea</taxon>
        <taxon>Methanobacteriati</taxon>
        <taxon>Methanobacteriota</taxon>
        <taxon>Stenosarchaea group</taxon>
        <taxon>Halobacteria</taxon>
        <taxon>Halobacteriales</taxon>
        <taxon>Haladaptataceae</taxon>
        <taxon>Halorussus</taxon>
    </lineage>
</organism>
<dbReference type="AlphaFoldDB" id="A0A8U0HVH2"/>
<dbReference type="RefSeq" id="WP_248650740.1">
    <property type="nucleotide sequence ID" value="NZ_CP096659.1"/>
</dbReference>
<gene>
    <name evidence="2" type="ORF">M0R89_01170</name>
</gene>
<evidence type="ECO:0000313" key="2">
    <source>
        <dbReference type="EMBL" id="UPV74696.1"/>
    </source>
</evidence>
<sequence length="108" mass="11960">MVAGETTNSETVEGYVIDNGCVRKNARDDLLAAARSHTRDCALMGHCVESGYSLVNEGEEMTMLDAAATPKVVHTVEESDREQGIQLRVEREREDDEMRTVSVEEVES</sequence>
<keyword evidence="3" id="KW-1185">Reference proteome</keyword>
<accession>A0A8U0HVH2</accession>
<feature type="compositionally biased region" description="Basic and acidic residues" evidence="1">
    <location>
        <begin position="75"/>
        <end position="99"/>
    </location>
</feature>
<proteinExistence type="predicted"/>
<dbReference type="GeneID" id="72183767"/>
<dbReference type="KEGG" id="halx:M0R89_01170"/>
<feature type="region of interest" description="Disordered" evidence="1">
    <location>
        <begin position="75"/>
        <end position="108"/>
    </location>
</feature>
<protein>
    <submittedName>
        <fullName evidence="2">Uncharacterized protein</fullName>
    </submittedName>
</protein>